<comment type="similarity">
    <text evidence="2 9">Belongs to the cytochrome P450 family.</text>
</comment>
<dbReference type="GO" id="GO:0006700">
    <property type="term" value="P:C21-steroid hormone biosynthetic process"/>
    <property type="evidence" value="ECO:0000318"/>
    <property type="project" value="GO_Central"/>
</dbReference>
<dbReference type="Ensembl" id="ENSXETT00000100230">
    <property type="protein sequence ID" value="ENSXETP00000099532"/>
    <property type="gene ID" value="ENSXETG00000038396"/>
</dbReference>
<reference evidence="10" key="1">
    <citation type="journal article" date="2010" name="Science">
        <title>The genome of the Western clawed frog Xenopus tropicalis.</title>
        <authorList>
            <person name="Hellsten U."/>
            <person name="Harland R.M."/>
            <person name="Gilchrist M.J."/>
            <person name="Hendrix D."/>
            <person name="Jurka J."/>
            <person name="Kapitonov V."/>
            <person name="Ovcharenko I."/>
            <person name="Putnam N.H."/>
            <person name="Shu S."/>
            <person name="Taher L."/>
            <person name="Blitz I.L."/>
            <person name="Blumberg B."/>
            <person name="Dichmann D.S."/>
            <person name="Dubchak I."/>
            <person name="Amaya E."/>
            <person name="Detter J.C."/>
            <person name="Fletcher R."/>
            <person name="Gerhard D.S."/>
            <person name="Goodstein D."/>
            <person name="Graves T."/>
            <person name="Grigoriev I.V."/>
            <person name="Grimwood J."/>
            <person name="Kawashima T."/>
            <person name="Lindquist E."/>
            <person name="Lucas S.M."/>
            <person name="Mead P.E."/>
            <person name="Mitros T."/>
            <person name="Ogino H."/>
            <person name="Ohta Y."/>
            <person name="Poliakov A.V."/>
            <person name="Pollet N."/>
            <person name="Robert J."/>
            <person name="Salamov A."/>
            <person name="Sater A.K."/>
            <person name="Schmutz J."/>
            <person name="Terry A."/>
            <person name="Vize P.D."/>
            <person name="Warren W.C."/>
            <person name="Wells D."/>
            <person name="Wills A."/>
            <person name="Wilson R.K."/>
            <person name="Zimmerman L.B."/>
            <person name="Zorn A.M."/>
            <person name="Grainger R."/>
            <person name="Grammer T."/>
            <person name="Khokha M.K."/>
            <person name="Richardson P.M."/>
            <person name="Rokhsar D.S."/>
        </authorList>
    </citation>
    <scope>NUCLEOTIDE SEQUENCE [LARGE SCALE GENOMIC DNA]</scope>
    <source>
        <strain evidence="10">Nigerian</strain>
    </source>
</reference>
<keyword evidence="3 8" id="KW-0349">Heme</keyword>
<feature type="binding site" description="axial binding residue" evidence="8">
    <location>
        <position position="487"/>
    </location>
    <ligand>
        <name>heme</name>
        <dbReference type="ChEBI" id="CHEBI:30413"/>
    </ligand>
    <ligandPart>
        <name>Fe</name>
        <dbReference type="ChEBI" id="CHEBI:18248"/>
    </ligandPart>
</feature>
<evidence type="ECO:0000256" key="7">
    <source>
        <dbReference type="ARBA" id="ARBA00023033"/>
    </source>
</evidence>
<dbReference type="InterPro" id="IPR036396">
    <property type="entry name" value="Cyt_P450_sf"/>
</dbReference>
<organism evidence="10">
    <name type="scientific">Xenopus tropicalis</name>
    <name type="common">Western clawed frog</name>
    <name type="synonym">Silurana tropicalis</name>
    <dbReference type="NCBI Taxonomy" id="8364"/>
    <lineage>
        <taxon>Eukaryota</taxon>
        <taxon>Metazoa</taxon>
        <taxon>Chordata</taxon>
        <taxon>Craniata</taxon>
        <taxon>Vertebrata</taxon>
        <taxon>Euteleostomi</taxon>
        <taxon>Amphibia</taxon>
        <taxon>Batrachia</taxon>
        <taxon>Anura</taxon>
        <taxon>Pipoidea</taxon>
        <taxon>Pipidae</taxon>
        <taxon>Xenopodinae</taxon>
        <taxon>Xenopus</taxon>
        <taxon>Silurana</taxon>
    </lineage>
</organism>
<dbReference type="GO" id="GO:0006704">
    <property type="term" value="P:glucocorticoid biosynthetic process"/>
    <property type="evidence" value="ECO:0000318"/>
    <property type="project" value="GO_Central"/>
</dbReference>
<evidence type="ECO:0000313" key="10">
    <source>
        <dbReference type="Ensembl" id="ENSXETP00000099532"/>
    </source>
</evidence>
<dbReference type="Gene3D" id="1.10.630.10">
    <property type="entry name" value="Cytochrome P450"/>
    <property type="match status" value="1"/>
</dbReference>
<dbReference type="GO" id="GO:0042359">
    <property type="term" value="P:vitamin D metabolic process"/>
    <property type="evidence" value="ECO:0007669"/>
    <property type="project" value="UniProtKB-ARBA"/>
</dbReference>
<dbReference type="GO" id="GO:0008203">
    <property type="term" value="P:cholesterol metabolic process"/>
    <property type="evidence" value="ECO:0000318"/>
    <property type="project" value="GO_Central"/>
</dbReference>
<dbReference type="Proteomes" id="UP000008143">
    <property type="component" value="Chromosome 9"/>
</dbReference>
<dbReference type="AlphaFoldDB" id="A0A6I8SPC2"/>
<dbReference type="GO" id="GO:0020037">
    <property type="term" value="F:heme binding"/>
    <property type="evidence" value="ECO:0007669"/>
    <property type="project" value="InterPro"/>
</dbReference>
<dbReference type="SUPFAM" id="SSF48264">
    <property type="entry name" value="Cytochrome P450"/>
    <property type="match status" value="1"/>
</dbReference>
<dbReference type="AGR" id="Xenbase:XB-GENE-29093451"/>
<dbReference type="InterPro" id="IPR017972">
    <property type="entry name" value="Cyt_P450_CS"/>
</dbReference>
<dbReference type="PRINTS" id="PR00463">
    <property type="entry name" value="EP450I"/>
</dbReference>
<gene>
    <name evidence="13" type="primary">cyp27a1.2</name>
    <name evidence="10 12" type="synonym">LOC116407844</name>
</gene>
<keyword evidence="7 9" id="KW-0503">Monooxygenase</keyword>
<evidence type="ECO:0000256" key="8">
    <source>
        <dbReference type="PIRSR" id="PIRSR602401-1"/>
    </source>
</evidence>
<evidence type="ECO:0000256" key="9">
    <source>
        <dbReference type="RuleBase" id="RU000461"/>
    </source>
</evidence>
<evidence type="ECO:0000256" key="6">
    <source>
        <dbReference type="ARBA" id="ARBA00023004"/>
    </source>
</evidence>
<dbReference type="GO" id="GO:0071375">
    <property type="term" value="P:cellular response to peptide hormone stimulus"/>
    <property type="evidence" value="ECO:0000318"/>
    <property type="project" value="GO_Central"/>
</dbReference>
<protein>
    <submittedName>
        <fullName evidence="10">Provisional ortholog of cytochrome P450 family 27 subfamily A member 1</fullName>
    </submittedName>
    <submittedName>
        <fullName evidence="12">Sterol 26-hydroxylase, mitochondrial-like isoform X1</fullName>
    </submittedName>
</protein>
<proteinExistence type="inferred from homology"/>
<evidence type="ECO:0000256" key="3">
    <source>
        <dbReference type="ARBA" id="ARBA00022617"/>
    </source>
</evidence>
<dbReference type="PANTHER" id="PTHR24279">
    <property type="entry name" value="CYTOCHROME P450"/>
    <property type="match status" value="1"/>
</dbReference>
<dbReference type="FunFam" id="1.10.630.10:FF:000006">
    <property type="entry name" value="Cytochrome P450 302a1, mitochondrial"/>
    <property type="match status" value="1"/>
</dbReference>
<dbReference type="GO" id="GO:0034650">
    <property type="term" value="P:cortisol metabolic process"/>
    <property type="evidence" value="ECO:0000318"/>
    <property type="project" value="GO_Central"/>
</dbReference>
<evidence type="ECO:0000313" key="13">
    <source>
        <dbReference type="Xenbase" id="XB-GENE-29093451"/>
    </source>
</evidence>
<comment type="cofactor">
    <cofactor evidence="1 8">
        <name>heme</name>
        <dbReference type="ChEBI" id="CHEBI:30413"/>
    </cofactor>
</comment>
<dbReference type="PANTHER" id="PTHR24279:SF123">
    <property type="entry name" value="CYTOCHROME P450 FAMILY 27 SUBFAMILY A MEMBER 1"/>
    <property type="match status" value="1"/>
</dbReference>
<evidence type="ECO:0000256" key="2">
    <source>
        <dbReference type="ARBA" id="ARBA00010617"/>
    </source>
</evidence>
<dbReference type="RefSeq" id="XP_031749759.1">
    <property type="nucleotide sequence ID" value="XM_031893899.1"/>
</dbReference>
<dbReference type="GO" id="GO:0005506">
    <property type="term" value="F:iron ion binding"/>
    <property type="evidence" value="ECO:0007669"/>
    <property type="project" value="InterPro"/>
</dbReference>
<dbReference type="GeneTree" id="ENSGT00950000182905"/>
<accession>A0A6I8SPC2</accession>
<evidence type="ECO:0000256" key="4">
    <source>
        <dbReference type="ARBA" id="ARBA00022723"/>
    </source>
</evidence>
<dbReference type="InterPro" id="IPR001128">
    <property type="entry name" value="Cyt_P450"/>
</dbReference>
<dbReference type="OrthoDB" id="3945418at2759"/>
<dbReference type="InterPro" id="IPR050479">
    <property type="entry name" value="CYP11_CYP27_families"/>
</dbReference>
<dbReference type="Pfam" id="PF00067">
    <property type="entry name" value="p450"/>
    <property type="match status" value="1"/>
</dbReference>
<sequence>MTGLSSLMHSPRLIRNIQAQLTGTMPSASKLGFLPLGRCRWLLHTGRGVSVSQGRAVAGAAVGAVGEEKKMKTFEDLPGPSLLTNIYWVFLRGYILYTHELQAIYKKNYGPMWKSTLGRYKTVNIADVDILETVLRQEGKYPVRIDMEVWKEHRRQRDLSLGPFTEEGHKWHTLRSVLNKRMLKPAEAMLYTGVVNEVVTDFLVRLEEMRSETPSGDMVNDIPNALYRFAFEGISYILFETRIGCLEKQIPVETQRFIDSIGAMLKNYIFVTILPPWTNNLLPYYKRYMDSWDNIFAFGNKLINEKMKKIEARLERDEEVQGEYLTYLISSGKLTDKEIYGSVAELLLAGVDTTSNTLSWALYHLAREPEIQNALYQEVIGVVPGQNIPTSEDISSMPLLRAVIKETLRLYPVVPTNSRVAVEKAITIGDYYFPKDTLIALHHYHISRDEKNFPESDKFIPQRWFRESRVKNNPFSSIPFGYGVRACVGRRIAELEMHMCLSRIIKKYEVRPDPSGAEIKSMARIVLTPHKPINLQFLPRTPSPSA</sequence>
<dbReference type="Bgee" id="ENSXETG00000038396">
    <property type="expression patterns" value="Expressed in mesonephros and 10 other cell types or tissues"/>
</dbReference>
<evidence type="ECO:0000256" key="1">
    <source>
        <dbReference type="ARBA" id="ARBA00001971"/>
    </source>
</evidence>
<evidence type="ECO:0000313" key="12">
    <source>
        <dbReference type="RefSeq" id="XP_031749759.1"/>
    </source>
</evidence>
<dbReference type="PROSITE" id="PS00086">
    <property type="entry name" value="CYTOCHROME_P450"/>
    <property type="match status" value="1"/>
</dbReference>
<dbReference type="GO" id="GO:0005743">
    <property type="term" value="C:mitochondrial inner membrane"/>
    <property type="evidence" value="ECO:0000318"/>
    <property type="project" value="GO_Central"/>
</dbReference>
<dbReference type="OMA" id="ANTITWT"/>
<keyword evidence="6 8" id="KW-0408">Iron</keyword>
<keyword evidence="4 8" id="KW-0479">Metal-binding</keyword>
<name>A0A6I8SPC2_XENTR</name>
<keyword evidence="5 9" id="KW-0560">Oxidoreductase</keyword>
<dbReference type="GO" id="GO:0004497">
    <property type="term" value="F:monooxygenase activity"/>
    <property type="evidence" value="ECO:0007669"/>
    <property type="project" value="UniProtKB-KW"/>
</dbReference>
<dbReference type="GO" id="GO:0016705">
    <property type="term" value="F:oxidoreductase activity, acting on paired donors, with incorporation or reduction of molecular oxygen"/>
    <property type="evidence" value="ECO:0007669"/>
    <property type="project" value="InterPro"/>
</dbReference>
<reference evidence="10" key="2">
    <citation type="submission" date="2020-05" db="UniProtKB">
        <authorList>
            <consortium name="Ensembl"/>
        </authorList>
    </citation>
    <scope>IDENTIFICATION</scope>
</reference>
<dbReference type="KEGG" id="xtr:116407844"/>
<dbReference type="InterPro" id="IPR002401">
    <property type="entry name" value="Cyt_P450_E_grp-I"/>
</dbReference>
<evidence type="ECO:0000313" key="11">
    <source>
        <dbReference type="Proteomes" id="UP000008143"/>
    </source>
</evidence>
<dbReference type="PRINTS" id="PR00385">
    <property type="entry name" value="P450"/>
</dbReference>
<keyword evidence="11" id="KW-1185">Reference proteome</keyword>
<reference evidence="12" key="3">
    <citation type="submission" date="2025-04" db="UniProtKB">
        <authorList>
            <consortium name="RefSeq"/>
        </authorList>
    </citation>
    <scope>IDENTIFICATION</scope>
    <source>
        <strain evidence="12">Nigerian</strain>
        <tissue evidence="12">Liver and blood</tissue>
    </source>
</reference>
<dbReference type="Xenbase" id="XB-GENE-29093451">
    <property type="gene designation" value="cyp27a1.2"/>
</dbReference>
<evidence type="ECO:0000256" key="5">
    <source>
        <dbReference type="ARBA" id="ARBA00023002"/>
    </source>
</evidence>